<evidence type="ECO:0000256" key="6">
    <source>
        <dbReference type="SAM" id="MobiDB-lite"/>
    </source>
</evidence>
<feature type="compositionally biased region" description="Polar residues" evidence="6">
    <location>
        <begin position="78"/>
        <end position="95"/>
    </location>
</feature>
<comment type="caution">
    <text evidence="9">The sequence shown here is derived from an EMBL/GenBank/DDBJ whole genome shotgun (WGS) entry which is preliminary data.</text>
</comment>
<dbReference type="InterPro" id="IPR038718">
    <property type="entry name" value="SNF2-like_sf"/>
</dbReference>
<dbReference type="InterPro" id="IPR000330">
    <property type="entry name" value="SNF2_N"/>
</dbReference>
<evidence type="ECO:0000256" key="3">
    <source>
        <dbReference type="ARBA" id="ARBA00022801"/>
    </source>
</evidence>
<reference evidence="9 10" key="1">
    <citation type="journal article" date="2023" name="Proc. Natl. Acad. Sci. U.S.A.">
        <title>A global phylogenomic analysis of the shiitake genus Lentinula.</title>
        <authorList>
            <person name="Sierra-Patev S."/>
            <person name="Min B."/>
            <person name="Naranjo-Ortiz M."/>
            <person name="Looney B."/>
            <person name="Konkel Z."/>
            <person name="Slot J.C."/>
            <person name="Sakamoto Y."/>
            <person name="Steenwyk J.L."/>
            <person name="Rokas A."/>
            <person name="Carro J."/>
            <person name="Camarero S."/>
            <person name="Ferreira P."/>
            <person name="Molpeceres G."/>
            <person name="Ruiz-Duenas F.J."/>
            <person name="Serrano A."/>
            <person name="Henrissat B."/>
            <person name="Drula E."/>
            <person name="Hughes K.W."/>
            <person name="Mata J.L."/>
            <person name="Ishikawa N.K."/>
            <person name="Vargas-Isla R."/>
            <person name="Ushijima S."/>
            <person name="Smith C.A."/>
            <person name="Donoghue J."/>
            <person name="Ahrendt S."/>
            <person name="Andreopoulos W."/>
            <person name="He G."/>
            <person name="LaButti K."/>
            <person name="Lipzen A."/>
            <person name="Ng V."/>
            <person name="Riley R."/>
            <person name="Sandor L."/>
            <person name="Barry K."/>
            <person name="Martinez A.T."/>
            <person name="Xiao Y."/>
            <person name="Gibbons J.G."/>
            <person name="Terashima K."/>
            <person name="Grigoriev I.V."/>
            <person name="Hibbett D."/>
        </authorList>
    </citation>
    <scope>NUCLEOTIDE SEQUENCE [LARGE SCALE GENOMIC DNA]</scope>
    <source>
        <strain evidence="9 10">TFB7810</strain>
    </source>
</reference>
<dbReference type="InterPro" id="IPR014001">
    <property type="entry name" value="Helicase_ATP-bd"/>
</dbReference>
<feature type="region of interest" description="Disordered" evidence="6">
    <location>
        <begin position="151"/>
        <end position="203"/>
    </location>
</feature>
<evidence type="ECO:0000256" key="2">
    <source>
        <dbReference type="ARBA" id="ARBA00022741"/>
    </source>
</evidence>
<dbReference type="GO" id="GO:0005634">
    <property type="term" value="C:nucleus"/>
    <property type="evidence" value="ECO:0007669"/>
    <property type="project" value="UniProtKB-SubCell"/>
</dbReference>
<dbReference type="PROSITE" id="PS51194">
    <property type="entry name" value="HELICASE_CTER"/>
    <property type="match status" value="1"/>
</dbReference>
<protein>
    <submittedName>
        <fullName evidence="9">RAD26-like SNF2 family DNA-dependent ATPase</fullName>
    </submittedName>
</protein>
<dbReference type="AlphaFoldDB" id="A0A9W8TWI8"/>
<feature type="domain" description="Helicase C-terminal" evidence="8">
    <location>
        <begin position="658"/>
        <end position="813"/>
    </location>
</feature>
<evidence type="ECO:0000259" key="8">
    <source>
        <dbReference type="PROSITE" id="PS51194"/>
    </source>
</evidence>
<dbReference type="Pfam" id="PF00176">
    <property type="entry name" value="SNF2-rel_dom"/>
    <property type="match status" value="1"/>
</dbReference>
<keyword evidence="10" id="KW-1185">Reference proteome</keyword>
<evidence type="ECO:0000259" key="7">
    <source>
        <dbReference type="PROSITE" id="PS51192"/>
    </source>
</evidence>
<comment type="subcellular location">
    <subcellularLocation>
        <location evidence="1">Nucleus</location>
    </subcellularLocation>
</comment>
<proteinExistence type="predicted"/>
<dbReference type="CDD" id="cd18793">
    <property type="entry name" value="SF2_C_SNF"/>
    <property type="match status" value="1"/>
</dbReference>
<keyword evidence="3" id="KW-0378">Hydrolase</keyword>
<evidence type="ECO:0000313" key="9">
    <source>
        <dbReference type="EMBL" id="KAJ3742963.1"/>
    </source>
</evidence>
<dbReference type="EMBL" id="JANVFU010000009">
    <property type="protein sequence ID" value="KAJ3742963.1"/>
    <property type="molecule type" value="Genomic_DNA"/>
</dbReference>
<dbReference type="InterPro" id="IPR049730">
    <property type="entry name" value="SNF2/RAD54-like_C"/>
</dbReference>
<keyword evidence="4" id="KW-0067">ATP-binding</keyword>
<feature type="region of interest" description="Disordered" evidence="6">
    <location>
        <begin position="1"/>
        <end position="137"/>
    </location>
</feature>
<accession>A0A9W8TWI8</accession>
<feature type="region of interest" description="Disordered" evidence="6">
    <location>
        <begin position="1074"/>
        <end position="1095"/>
    </location>
</feature>
<feature type="region of interest" description="Disordered" evidence="6">
    <location>
        <begin position="964"/>
        <end position="1001"/>
    </location>
</feature>
<dbReference type="SMART" id="SM00487">
    <property type="entry name" value="DEXDc"/>
    <property type="match status" value="1"/>
</dbReference>
<dbReference type="GO" id="GO:0005524">
    <property type="term" value="F:ATP binding"/>
    <property type="evidence" value="ECO:0007669"/>
    <property type="project" value="InterPro"/>
</dbReference>
<name>A0A9W8TWI8_9AGAR</name>
<evidence type="ECO:0000313" key="10">
    <source>
        <dbReference type="Proteomes" id="UP001142393"/>
    </source>
</evidence>
<dbReference type="GO" id="GO:0016787">
    <property type="term" value="F:hydrolase activity"/>
    <property type="evidence" value="ECO:0007669"/>
    <property type="project" value="UniProtKB-KW"/>
</dbReference>
<keyword evidence="2" id="KW-0547">Nucleotide-binding</keyword>
<dbReference type="PROSITE" id="PS00690">
    <property type="entry name" value="DEAH_ATP_HELICASE"/>
    <property type="match status" value="1"/>
</dbReference>
<keyword evidence="5" id="KW-0539">Nucleus</keyword>
<dbReference type="InterPro" id="IPR050496">
    <property type="entry name" value="SNF2_RAD54_helicase_repair"/>
</dbReference>
<dbReference type="PANTHER" id="PTHR45629:SF7">
    <property type="entry name" value="DNA EXCISION REPAIR PROTEIN ERCC-6-RELATED"/>
    <property type="match status" value="1"/>
</dbReference>
<dbReference type="Gene3D" id="3.40.50.10810">
    <property type="entry name" value="Tandem AAA-ATPase domain"/>
    <property type="match status" value="1"/>
</dbReference>
<dbReference type="Gene3D" id="3.40.50.300">
    <property type="entry name" value="P-loop containing nucleotide triphosphate hydrolases"/>
    <property type="match status" value="1"/>
</dbReference>
<sequence length="1095" mass="125266">MMAKENAYKKRELESISAPLNCSSDSEFAAGPIKVTEREPGKKKRNAKSKRDSGRPTKKRKLGWSDSEDEKWMDSLEISANTTSRSQTYGKNANGNPLAKYFVEIDDESNDDADDEMQVGNDDDEENEDEDQDYGEEKLVHIPKTMVAVLPVARQVQKSPRCHTSDAEQSSHTEDDSSHTESDSEPPFPPIIPIVNADSSHTEDDPEFEFELEQVNIYSRFPQGTSDKNMNLPQKNPRPGFQPSEISINEPFLLDSGKNIHVPSTINMFLRDYQRDGVKFFYERYKEGRGGLLGDDMGLGKTVQVIAFFSAIMAKTGFESDEDRRRDHVRNLQNSPEWKKTKNLPPANATWPTCLIVAPSSVVHNWERELQTWGYFEVGVYTAPPKERAHVLKDFKLGRLDIVLTSFDIALKDIDLLDNLRWSCIFVDEVHRVKNLSSQISLALHRFECQCRFGLTGTAIQNSYDELHAILHWTDPSRLGTVKYWKSLISQPLKRGQSSTATDEEKAKALIISDILVRKVLPKFFLRRTKDLIRDQLPTKTDIVVFCPLAATQLAAYKRILQKPEVRHLIEMNNPCECGSDQMTKLCCHPYRKEHTLRYMTVLLQLSNHLGLILPNTNQKPEQLIRNRDLAKWIFPHNNMPNRIQVEFGKDFCGKWKVLETLLQEIRQDRSNKVLVFTKSVQLLKIVQNYLETQPYKYRAFSGETPQKDRMGLIDEFHSNPEIFVFLISTLAGGTGLNLTGANHVVIFDPHWNPAHDLQAMDRAYRIGQTRPVKVYRLLGAGALEELIYNCQVYKQQQMRIGYEASIQTRYFEGVKNDPQKRGELFGLKNIFRLDEKKIATKSSIEEANQAQLDWAFANVDTKGVKGDSNDLENMAGLDDFVMDDYTKCVHLSVGSLFSEFNLFFVATASAEKEQDESRIDKILQTVGITYTHDNAEILKQNEIEVEKAKNLLKKLKAVGRRSGRGSWLTDNDSRSRRASRQYNASTRKKRQNTSGPTEYEELKAQWPPVRKHHRPKLTPQQQAEARYEALIDLELIRSFADIKEKFVPQFLKGSLEEQKKCLKVLDEHKRQMDRDKLKAAAARQASGDVDSSSD</sequence>
<evidence type="ECO:0000256" key="4">
    <source>
        <dbReference type="ARBA" id="ARBA00022840"/>
    </source>
</evidence>
<dbReference type="Pfam" id="PF00271">
    <property type="entry name" value="Helicase_C"/>
    <property type="match status" value="1"/>
</dbReference>
<feature type="compositionally biased region" description="Basic and acidic residues" evidence="6">
    <location>
        <begin position="163"/>
        <end position="182"/>
    </location>
</feature>
<dbReference type="PROSITE" id="PS51192">
    <property type="entry name" value="HELICASE_ATP_BIND_1"/>
    <property type="match status" value="1"/>
</dbReference>
<dbReference type="InterPro" id="IPR027417">
    <property type="entry name" value="P-loop_NTPase"/>
</dbReference>
<organism evidence="9 10">
    <name type="scientific">Lentinula detonsa</name>
    <dbReference type="NCBI Taxonomy" id="2804962"/>
    <lineage>
        <taxon>Eukaryota</taxon>
        <taxon>Fungi</taxon>
        <taxon>Dikarya</taxon>
        <taxon>Basidiomycota</taxon>
        <taxon>Agaricomycotina</taxon>
        <taxon>Agaricomycetes</taxon>
        <taxon>Agaricomycetidae</taxon>
        <taxon>Agaricales</taxon>
        <taxon>Marasmiineae</taxon>
        <taxon>Omphalotaceae</taxon>
        <taxon>Lentinula</taxon>
    </lineage>
</organism>
<dbReference type="InterPro" id="IPR001650">
    <property type="entry name" value="Helicase_C-like"/>
</dbReference>
<evidence type="ECO:0000256" key="1">
    <source>
        <dbReference type="ARBA" id="ARBA00004123"/>
    </source>
</evidence>
<feature type="domain" description="Helicase ATP-binding" evidence="7">
    <location>
        <begin position="282"/>
        <end position="477"/>
    </location>
</feature>
<dbReference type="FunFam" id="3.40.50.10810:FF:000019">
    <property type="entry name" value="DNA excision repair protein ERCC-6-like 2 isoform X1"/>
    <property type="match status" value="1"/>
</dbReference>
<dbReference type="SUPFAM" id="SSF52540">
    <property type="entry name" value="P-loop containing nucleoside triphosphate hydrolases"/>
    <property type="match status" value="2"/>
</dbReference>
<gene>
    <name evidence="9" type="ORF">DFH05DRAFT_1422024</name>
</gene>
<feature type="compositionally biased region" description="Acidic residues" evidence="6">
    <location>
        <begin position="104"/>
        <end position="134"/>
    </location>
</feature>
<dbReference type="InterPro" id="IPR002464">
    <property type="entry name" value="DNA/RNA_helicase_DEAH_CS"/>
</dbReference>
<dbReference type="SMART" id="SM00490">
    <property type="entry name" value="HELICc"/>
    <property type="match status" value="1"/>
</dbReference>
<dbReference type="PANTHER" id="PTHR45629">
    <property type="entry name" value="SNF2/RAD54 FAMILY MEMBER"/>
    <property type="match status" value="1"/>
</dbReference>
<dbReference type="Proteomes" id="UP001142393">
    <property type="component" value="Unassembled WGS sequence"/>
</dbReference>
<feature type="compositionally biased region" description="Basic and acidic residues" evidence="6">
    <location>
        <begin position="1"/>
        <end position="14"/>
    </location>
</feature>
<evidence type="ECO:0000256" key="5">
    <source>
        <dbReference type="ARBA" id="ARBA00023242"/>
    </source>
</evidence>